<name>A0ABS2QTW9_9BACI</name>
<feature type="transmembrane region" description="Helical" evidence="1">
    <location>
        <begin position="12"/>
        <end position="33"/>
    </location>
</feature>
<dbReference type="Proteomes" id="UP000809829">
    <property type="component" value="Unassembled WGS sequence"/>
</dbReference>
<sequence>MAVIVADVVVAIAVGAVAVIVADVVAAIAVAVAEVHDPRLSMKNVGMNRENPLYEWQGFFSIDKT</sequence>
<keyword evidence="1" id="KW-0472">Membrane</keyword>
<comment type="caution">
    <text evidence="2">The sequence shown here is derived from an EMBL/GenBank/DDBJ whole genome shotgun (WGS) entry which is preliminary data.</text>
</comment>
<organism evidence="2 3">
    <name type="scientific">Priestia iocasae</name>
    <dbReference type="NCBI Taxonomy" id="2291674"/>
    <lineage>
        <taxon>Bacteria</taxon>
        <taxon>Bacillati</taxon>
        <taxon>Bacillota</taxon>
        <taxon>Bacilli</taxon>
        <taxon>Bacillales</taxon>
        <taxon>Bacillaceae</taxon>
        <taxon>Priestia</taxon>
    </lineage>
</organism>
<keyword evidence="3" id="KW-1185">Reference proteome</keyword>
<proteinExistence type="predicted"/>
<keyword evidence="1" id="KW-1133">Transmembrane helix</keyword>
<gene>
    <name evidence="2" type="ORF">JOC83_001771</name>
</gene>
<evidence type="ECO:0000313" key="2">
    <source>
        <dbReference type="EMBL" id="MBM7702924.1"/>
    </source>
</evidence>
<keyword evidence="1" id="KW-0812">Transmembrane</keyword>
<protein>
    <submittedName>
        <fullName evidence="2">Uncharacterized protein</fullName>
    </submittedName>
</protein>
<dbReference type="EMBL" id="JAFBFC010000003">
    <property type="protein sequence ID" value="MBM7702924.1"/>
    <property type="molecule type" value="Genomic_DNA"/>
</dbReference>
<reference evidence="2 3" key="1">
    <citation type="submission" date="2021-01" db="EMBL/GenBank/DDBJ databases">
        <title>Genomic Encyclopedia of Type Strains, Phase IV (KMG-IV): sequencing the most valuable type-strain genomes for metagenomic binning, comparative biology and taxonomic classification.</title>
        <authorList>
            <person name="Goeker M."/>
        </authorList>
    </citation>
    <scope>NUCLEOTIDE SEQUENCE [LARGE SCALE GENOMIC DNA]</scope>
    <source>
        <strain evidence="2 3">DSM 104297</strain>
    </source>
</reference>
<evidence type="ECO:0000313" key="3">
    <source>
        <dbReference type="Proteomes" id="UP000809829"/>
    </source>
</evidence>
<evidence type="ECO:0000256" key="1">
    <source>
        <dbReference type="SAM" id="Phobius"/>
    </source>
</evidence>
<accession>A0ABS2QTW9</accession>